<dbReference type="GO" id="GO:0016255">
    <property type="term" value="P:attachment of GPI anchor to protein"/>
    <property type="evidence" value="ECO:0007669"/>
    <property type="project" value="InterPro"/>
</dbReference>
<evidence type="ECO:0000256" key="10">
    <source>
        <dbReference type="SAM" id="SignalP"/>
    </source>
</evidence>
<keyword evidence="6" id="KW-0256">Endoplasmic reticulum</keyword>
<name>A0A1Y2J4P2_TRAC3</name>
<keyword evidence="4" id="KW-0337">GPI-anchor biosynthesis</keyword>
<proteinExistence type="inferred from homology"/>
<feature type="transmembrane region" description="Helical" evidence="9">
    <location>
        <begin position="292"/>
        <end position="311"/>
    </location>
</feature>
<comment type="pathway">
    <text evidence="2">Glycolipid biosynthesis; glycosylphosphatidylinositol-anchor biosynthesis.</text>
</comment>
<evidence type="ECO:0000313" key="11">
    <source>
        <dbReference type="EMBL" id="OSD07401.1"/>
    </source>
</evidence>
<protein>
    <submittedName>
        <fullName evidence="11">PIG-U-domain-containing protein</fullName>
    </submittedName>
</protein>
<dbReference type="PANTHER" id="PTHR13121:SF0">
    <property type="entry name" value="PHOSPHATIDYLINOSITOL GLYCAN ANCHOR BIOSYNTHESIS CLASS U PROTEIN"/>
    <property type="match status" value="1"/>
</dbReference>
<evidence type="ECO:0000256" key="9">
    <source>
        <dbReference type="SAM" id="Phobius"/>
    </source>
</evidence>
<organism evidence="11 12">
    <name type="scientific">Trametes coccinea (strain BRFM310)</name>
    <name type="common">Pycnoporus coccineus</name>
    <dbReference type="NCBI Taxonomy" id="1353009"/>
    <lineage>
        <taxon>Eukaryota</taxon>
        <taxon>Fungi</taxon>
        <taxon>Dikarya</taxon>
        <taxon>Basidiomycota</taxon>
        <taxon>Agaricomycotina</taxon>
        <taxon>Agaricomycetes</taxon>
        <taxon>Polyporales</taxon>
        <taxon>Polyporaceae</taxon>
        <taxon>Trametes</taxon>
    </lineage>
</organism>
<dbReference type="STRING" id="1353009.A0A1Y2J4P2"/>
<dbReference type="GO" id="GO:0042765">
    <property type="term" value="C:GPI-anchor transamidase complex"/>
    <property type="evidence" value="ECO:0007669"/>
    <property type="project" value="InterPro"/>
</dbReference>
<feature type="signal peptide" evidence="10">
    <location>
        <begin position="1"/>
        <end position="27"/>
    </location>
</feature>
<dbReference type="PANTHER" id="PTHR13121">
    <property type="entry name" value="GPI TRANSAMIDASE COMPONENT PIG-U"/>
    <property type="match status" value="1"/>
</dbReference>
<keyword evidence="8 9" id="KW-0472">Membrane</keyword>
<keyword evidence="12" id="KW-1185">Reference proteome</keyword>
<dbReference type="InterPro" id="IPR009600">
    <property type="entry name" value="PIG-U"/>
</dbReference>
<dbReference type="EMBL" id="KZ084088">
    <property type="protein sequence ID" value="OSD07401.1"/>
    <property type="molecule type" value="Genomic_DNA"/>
</dbReference>
<feature type="transmembrane region" description="Helical" evidence="9">
    <location>
        <begin position="253"/>
        <end position="280"/>
    </location>
</feature>
<evidence type="ECO:0000256" key="7">
    <source>
        <dbReference type="ARBA" id="ARBA00022989"/>
    </source>
</evidence>
<keyword evidence="5 9" id="KW-0812">Transmembrane</keyword>
<feature type="chain" id="PRO_5013345168" evidence="10">
    <location>
        <begin position="28"/>
        <end position="406"/>
    </location>
</feature>
<keyword evidence="7 9" id="KW-1133">Transmembrane helix</keyword>
<reference evidence="11 12" key="1">
    <citation type="journal article" date="2015" name="Biotechnol. Biofuels">
        <title>Enhanced degradation of softwood versus hardwood by the white-rot fungus Pycnoporus coccineus.</title>
        <authorList>
            <person name="Couturier M."/>
            <person name="Navarro D."/>
            <person name="Chevret D."/>
            <person name="Henrissat B."/>
            <person name="Piumi F."/>
            <person name="Ruiz-Duenas F.J."/>
            <person name="Martinez A.T."/>
            <person name="Grigoriev I.V."/>
            <person name="Riley R."/>
            <person name="Lipzen A."/>
            <person name="Berrin J.G."/>
            <person name="Master E.R."/>
            <person name="Rosso M.N."/>
        </authorList>
    </citation>
    <scope>NUCLEOTIDE SEQUENCE [LARGE SCALE GENOMIC DNA]</scope>
    <source>
        <strain evidence="11 12">BRFM310</strain>
    </source>
</reference>
<dbReference type="Pfam" id="PF06728">
    <property type="entry name" value="PIG-U"/>
    <property type="match status" value="1"/>
</dbReference>
<evidence type="ECO:0000256" key="8">
    <source>
        <dbReference type="ARBA" id="ARBA00023136"/>
    </source>
</evidence>
<evidence type="ECO:0000256" key="3">
    <source>
        <dbReference type="ARBA" id="ARBA00010026"/>
    </source>
</evidence>
<dbReference type="OrthoDB" id="549017at2759"/>
<keyword evidence="10" id="KW-0732">Signal</keyword>
<feature type="transmembrane region" description="Helical" evidence="9">
    <location>
        <begin position="364"/>
        <end position="390"/>
    </location>
</feature>
<evidence type="ECO:0000256" key="2">
    <source>
        <dbReference type="ARBA" id="ARBA00004687"/>
    </source>
</evidence>
<feature type="transmembrane region" description="Helical" evidence="9">
    <location>
        <begin position="86"/>
        <end position="103"/>
    </location>
</feature>
<sequence>MDGSGDLAFPALVAARLLLAFAPLPDALKYDQQLSSPLTSYSRLREGIYLFQHGIDPYSGGAFRHSPSLLSLFSTVLPLTPYTSPILWTAADAVAAWALVRIWRLRTGAKETSRDGQIAALYLLNPYIFLPSLALSTSSIESMLCLLAVMFACRGRASAALFALACLVQLSLPAVLLAAPIILLTVTRPVSRLALPQPYHAQWKRIIPLLAEFVGYTALLTFASTVVCGNWLWVEKTWGATLTLPDLTPNPGLWWYFFTEMFDHFRPFFLMVFSVHLLIYIAPLCIKFQHDFLYATFLLLGVQALFKPYPTLSDPGLFLSMFSIFPEIYPYLRHPIVTALIHLHASLLLPLFNSLWLRQGTGNANFFYASTLVFGMGNGAALMDAIWAGLRVAVGELKEGYEVAQE</sequence>
<dbReference type="UniPathway" id="UPA00196"/>
<evidence type="ECO:0000256" key="1">
    <source>
        <dbReference type="ARBA" id="ARBA00004477"/>
    </source>
</evidence>
<dbReference type="GO" id="GO:0006506">
    <property type="term" value="P:GPI anchor biosynthetic process"/>
    <property type="evidence" value="ECO:0007669"/>
    <property type="project" value="UniProtKB-UniPathway"/>
</dbReference>
<dbReference type="AlphaFoldDB" id="A0A1Y2J4P2"/>
<feature type="transmembrane region" description="Helical" evidence="9">
    <location>
        <begin position="207"/>
        <end position="233"/>
    </location>
</feature>
<comment type="similarity">
    <text evidence="3">Belongs to the PIGU family.</text>
</comment>
<evidence type="ECO:0000256" key="4">
    <source>
        <dbReference type="ARBA" id="ARBA00022502"/>
    </source>
</evidence>
<gene>
    <name evidence="11" type="ORF">PYCCODRAFT_1430652</name>
</gene>
<dbReference type="Proteomes" id="UP000193067">
    <property type="component" value="Unassembled WGS sequence"/>
</dbReference>
<feature type="transmembrane region" description="Helical" evidence="9">
    <location>
        <begin position="331"/>
        <end position="352"/>
    </location>
</feature>
<comment type="subcellular location">
    <subcellularLocation>
        <location evidence="1">Endoplasmic reticulum membrane</location>
        <topology evidence="1">Multi-pass membrane protein</topology>
    </subcellularLocation>
</comment>
<evidence type="ECO:0000256" key="6">
    <source>
        <dbReference type="ARBA" id="ARBA00022824"/>
    </source>
</evidence>
<evidence type="ECO:0000313" key="12">
    <source>
        <dbReference type="Proteomes" id="UP000193067"/>
    </source>
</evidence>
<accession>A0A1Y2J4P2</accession>
<feature type="transmembrane region" description="Helical" evidence="9">
    <location>
        <begin position="158"/>
        <end position="186"/>
    </location>
</feature>
<evidence type="ECO:0000256" key="5">
    <source>
        <dbReference type="ARBA" id="ARBA00022692"/>
    </source>
</evidence>
<feature type="transmembrane region" description="Helical" evidence="9">
    <location>
        <begin position="124"/>
        <end position="152"/>
    </location>
</feature>